<gene>
    <name evidence="2" type="ORF">IWX90DRAFT_118589</name>
</gene>
<keyword evidence="1" id="KW-0472">Membrane</keyword>
<organism evidence="2 3">
    <name type="scientific">Phyllosticta citrichinensis</name>
    <dbReference type="NCBI Taxonomy" id="1130410"/>
    <lineage>
        <taxon>Eukaryota</taxon>
        <taxon>Fungi</taxon>
        <taxon>Dikarya</taxon>
        <taxon>Ascomycota</taxon>
        <taxon>Pezizomycotina</taxon>
        <taxon>Dothideomycetes</taxon>
        <taxon>Dothideomycetes incertae sedis</taxon>
        <taxon>Botryosphaeriales</taxon>
        <taxon>Phyllostictaceae</taxon>
        <taxon>Phyllosticta</taxon>
    </lineage>
</organism>
<keyword evidence="3" id="KW-1185">Reference proteome</keyword>
<protein>
    <submittedName>
        <fullName evidence="2">Uncharacterized protein</fullName>
    </submittedName>
</protein>
<keyword evidence="1" id="KW-1133">Transmembrane helix</keyword>
<evidence type="ECO:0000313" key="2">
    <source>
        <dbReference type="EMBL" id="KAK8175680.1"/>
    </source>
</evidence>
<sequence>MNVYGYIKCQHARPDSSIPHHSFFICININCLNFPLETSSNSSTMRFFTPILAISAAAISIATATMTTPTMTTPAKTSGLKLIGVQFYEPLNPTENDNISINIEIEAGNVVDTCIAEWKYGKNGKKGYPTSFTVCAKGHFYFYFKSFSSISQWTLEAKYTYSVGPRVKNILGELQEIGDELSCGEYLNSNLCELADMYRVNGLPLSTPTTQ</sequence>
<comment type="caution">
    <text evidence="2">The sequence shown here is derived from an EMBL/GenBank/DDBJ whole genome shotgun (WGS) entry which is preliminary data.</text>
</comment>
<evidence type="ECO:0000256" key="1">
    <source>
        <dbReference type="SAM" id="Phobius"/>
    </source>
</evidence>
<name>A0ABR1Y3F4_9PEZI</name>
<keyword evidence="1" id="KW-0812">Transmembrane</keyword>
<feature type="transmembrane region" description="Helical" evidence="1">
    <location>
        <begin position="47"/>
        <end position="66"/>
    </location>
</feature>
<accession>A0ABR1Y3F4</accession>
<proteinExistence type="predicted"/>
<dbReference type="Proteomes" id="UP001456524">
    <property type="component" value="Unassembled WGS sequence"/>
</dbReference>
<evidence type="ECO:0000313" key="3">
    <source>
        <dbReference type="Proteomes" id="UP001456524"/>
    </source>
</evidence>
<dbReference type="EMBL" id="JBBWUH010000002">
    <property type="protein sequence ID" value="KAK8175680.1"/>
    <property type="molecule type" value="Genomic_DNA"/>
</dbReference>
<reference evidence="2 3" key="1">
    <citation type="journal article" date="2022" name="G3 (Bethesda)">
        <title>Enemy or ally: a genomic approach to elucidate the lifestyle of Phyllosticta citrichinaensis.</title>
        <authorList>
            <person name="Buijs V.A."/>
            <person name="Groenewald J.Z."/>
            <person name="Haridas S."/>
            <person name="LaButti K.M."/>
            <person name="Lipzen A."/>
            <person name="Martin F.M."/>
            <person name="Barry K."/>
            <person name="Grigoriev I.V."/>
            <person name="Crous P.W."/>
            <person name="Seidl M.F."/>
        </authorList>
    </citation>
    <scope>NUCLEOTIDE SEQUENCE [LARGE SCALE GENOMIC DNA]</scope>
    <source>
        <strain evidence="2 3">CBS 129764</strain>
    </source>
</reference>